<gene>
    <name evidence="2" type="ORF">SAMN04490355_1012111</name>
</gene>
<dbReference type="EMBL" id="FOTS01000012">
    <property type="protein sequence ID" value="SFL66278.1"/>
    <property type="molecule type" value="Genomic_DNA"/>
</dbReference>
<evidence type="ECO:0000256" key="1">
    <source>
        <dbReference type="SAM" id="Phobius"/>
    </source>
</evidence>
<dbReference type="Pfam" id="PF04070">
    <property type="entry name" value="DUF378"/>
    <property type="match status" value="1"/>
</dbReference>
<organism evidence="2 3">
    <name type="scientific">Pelosinus propionicus DSM 13327</name>
    <dbReference type="NCBI Taxonomy" id="1123291"/>
    <lineage>
        <taxon>Bacteria</taxon>
        <taxon>Bacillati</taxon>
        <taxon>Bacillota</taxon>
        <taxon>Negativicutes</taxon>
        <taxon>Selenomonadales</taxon>
        <taxon>Sporomusaceae</taxon>
        <taxon>Pelosinus</taxon>
    </lineage>
</organism>
<evidence type="ECO:0008006" key="4">
    <source>
        <dbReference type="Google" id="ProtNLM"/>
    </source>
</evidence>
<proteinExistence type="predicted"/>
<feature type="transmembrane region" description="Helical" evidence="1">
    <location>
        <begin position="7"/>
        <end position="33"/>
    </location>
</feature>
<sequence>MVMDRIALILVIVGALNWLLVGLFKVDLVAAIFGGQTSFLSRIIYVLVGLSGIWSISFLNRGRRSA</sequence>
<accession>A0A1I4JI62</accession>
<evidence type="ECO:0000313" key="2">
    <source>
        <dbReference type="EMBL" id="SFL66278.1"/>
    </source>
</evidence>
<name>A0A1I4JI62_9FIRM</name>
<keyword evidence="1" id="KW-0472">Membrane</keyword>
<keyword evidence="3" id="KW-1185">Reference proteome</keyword>
<dbReference type="AlphaFoldDB" id="A0A1I4JI62"/>
<protein>
    <recommendedName>
        <fullName evidence="4">DUF378 domain-containing protein</fullName>
    </recommendedName>
</protein>
<dbReference type="PANTHER" id="PTHR37304:SF1">
    <property type="entry name" value="MEMBRANE PROTEIN"/>
    <property type="match status" value="1"/>
</dbReference>
<reference evidence="3" key="1">
    <citation type="submission" date="2016-10" db="EMBL/GenBank/DDBJ databases">
        <authorList>
            <person name="Varghese N."/>
            <person name="Submissions S."/>
        </authorList>
    </citation>
    <scope>NUCLEOTIDE SEQUENCE [LARGE SCALE GENOMIC DNA]</scope>
    <source>
        <strain evidence="3">DSM 13327</strain>
    </source>
</reference>
<keyword evidence="1" id="KW-0812">Transmembrane</keyword>
<feature type="transmembrane region" description="Helical" evidence="1">
    <location>
        <begin position="39"/>
        <end position="59"/>
    </location>
</feature>
<evidence type="ECO:0000313" key="3">
    <source>
        <dbReference type="Proteomes" id="UP000199520"/>
    </source>
</evidence>
<dbReference type="InterPro" id="IPR007211">
    <property type="entry name" value="DUF378"/>
</dbReference>
<dbReference type="STRING" id="1123291.SAMN04490355_1012111"/>
<keyword evidence="1" id="KW-1133">Transmembrane helix</keyword>
<dbReference type="Proteomes" id="UP000199520">
    <property type="component" value="Unassembled WGS sequence"/>
</dbReference>
<dbReference type="PANTHER" id="PTHR37304">
    <property type="entry name" value="MEMBRANE PROTEIN-RELATED"/>
    <property type="match status" value="1"/>
</dbReference>